<keyword evidence="4" id="KW-0813">Transport</keyword>
<dbReference type="PROSITE" id="PS50166">
    <property type="entry name" value="IMPORTIN_B_NT"/>
    <property type="match status" value="1"/>
</dbReference>
<dbReference type="OrthoDB" id="10263328at2759"/>
<gene>
    <name evidence="13" type="ORF">THASP1DRAFT_30376</name>
</gene>
<dbReference type="InterPro" id="IPR058584">
    <property type="entry name" value="IMB1_TNPO1-like_TPR"/>
</dbReference>
<feature type="repeat" description="HEAT" evidence="11">
    <location>
        <begin position="322"/>
        <end position="366"/>
    </location>
</feature>
<dbReference type="InterPro" id="IPR016024">
    <property type="entry name" value="ARM-type_fold"/>
</dbReference>
<dbReference type="SUPFAM" id="SSF48371">
    <property type="entry name" value="ARM repeat"/>
    <property type="match status" value="1"/>
</dbReference>
<feature type="domain" description="Importin N-terminal" evidence="12">
    <location>
        <begin position="21"/>
        <end position="101"/>
    </location>
</feature>
<evidence type="ECO:0000256" key="4">
    <source>
        <dbReference type="ARBA" id="ARBA00022448"/>
    </source>
</evidence>
<sequence>MSISDILRNTLSPDTQLRENATLQLETASQENFPAYTVMLCQEIANEAAQADVRTAAALALKNTMTAREAARQQELSEKWVAIDPNTRQQVKQTVLQTLATPNPSVGNNVAQVVAAIAAIELPQNQWPELIARLLENVTSSDNAVLKRATLKAIGFVCENIDPSILATQANQILTAVVQGARKEEPNQEVRLAAITALYNSLEFVRDNFAREGERNYIMQVVCEATQSPDAQVQVAAFETLVRIMQLYYEDMAVYMEKALFALTVLGMKHENEQVVLQAVEFWSTVCDEEIDLHDMAIDAYAVDEDPERLSLEFAKKALPEILPVLLSLLTKQEEDADDDEWNVAMAAATSLGLLAQCVGNRIVEPVIPFVEGNIRSEDWRLREAAVMTFGSILEGPHLEKLVPLVTQALPVLMEMIKDPVEQVKDTVAWTLGRVCELLIGSIDVPTYIHPLVTALVTGLDDSPKIVANCCWSLMNLGEQLGADDPDQATYPLSPYFEGIMTALMRIGDRPDNEGNARTSAYEAISMISAHAPKDCYRAVSELALGMLSRLEATFGMQAQIVSTEDRLACLELQSNLCSVLTSIIRRLGKEMAVIADRLMTILLQMLQSAGRQSTVAEDVFLCVSALTAALEVDFNRYMDSFSPFLYAALQNHDEYQLCTIAVGLIGDLCRALGEQTTLYSDSFMTLLMQALQSATIAREVKPPVLSCFGDIALATGGQFEKYLPTTMLAIGQACSVRADPNNYDLIDYVNSLRSGILEAYVGIAQGLKSEEKAQLLLPYVPELFVFLREVYADPERTSSVVSNMVGLLGDLAEAFPNGQLKDVFCAPWVQQCLREGRTNRHASKSARDVARWAREMVKRACV</sequence>
<keyword evidence="6" id="KW-0677">Repeat</keyword>
<evidence type="ECO:0000256" key="8">
    <source>
        <dbReference type="ARBA" id="ARBA00023242"/>
    </source>
</evidence>
<feature type="repeat" description="HEAT" evidence="11">
    <location>
        <begin position="409"/>
        <end position="439"/>
    </location>
</feature>
<evidence type="ECO:0000256" key="1">
    <source>
        <dbReference type="ARBA" id="ARBA00004123"/>
    </source>
</evidence>
<dbReference type="InterPro" id="IPR001494">
    <property type="entry name" value="Importin-beta_N"/>
</dbReference>
<evidence type="ECO:0000256" key="10">
    <source>
        <dbReference type="ARBA" id="ARBA00083566"/>
    </source>
</evidence>
<accession>A0A4P9XP95</accession>
<dbReference type="STRING" id="78915.A0A4P9XP95"/>
<evidence type="ECO:0000256" key="6">
    <source>
        <dbReference type="ARBA" id="ARBA00022737"/>
    </source>
</evidence>
<dbReference type="Pfam" id="PF25574">
    <property type="entry name" value="TPR_IMB1"/>
    <property type="match status" value="1"/>
</dbReference>
<dbReference type="InterPro" id="IPR057672">
    <property type="entry name" value="TPR_IPO4/5"/>
</dbReference>
<evidence type="ECO:0000259" key="12">
    <source>
        <dbReference type="PROSITE" id="PS50166"/>
    </source>
</evidence>
<dbReference type="PANTHER" id="PTHR10527">
    <property type="entry name" value="IMPORTIN BETA"/>
    <property type="match status" value="1"/>
</dbReference>
<dbReference type="EMBL" id="KZ992670">
    <property type="protein sequence ID" value="RKP07815.1"/>
    <property type="molecule type" value="Genomic_DNA"/>
</dbReference>
<keyword evidence="5" id="KW-0963">Cytoplasm</keyword>
<dbReference type="Gene3D" id="1.25.10.10">
    <property type="entry name" value="Leucine-rich Repeat Variant"/>
    <property type="match status" value="1"/>
</dbReference>
<dbReference type="SMART" id="SM00913">
    <property type="entry name" value="IBN_N"/>
    <property type="match status" value="1"/>
</dbReference>
<dbReference type="InterPro" id="IPR021133">
    <property type="entry name" value="HEAT_type_2"/>
</dbReference>
<protein>
    <recommendedName>
        <fullName evidence="9">Importin-95</fullName>
    </recommendedName>
    <alternativeName>
        <fullName evidence="10">Karyopherin-95</fullName>
    </alternativeName>
</protein>
<dbReference type="Pfam" id="PF25780">
    <property type="entry name" value="TPR_IPO5"/>
    <property type="match status" value="1"/>
</dbReference>
<keyword evidence="8" id="KW-0539">Nucleus</keyword>
<keyword evidence="14" id="KW-1185">Reference proteome</keyword>
<comment type="similarity">
    <text evidence="3">Belongs to the importin beta family. Importin beta-1 subfamily.</text>
</comment>
<name>A0A4P9XP95_9FUNG</name>
<dbReference type="FunFam" id="1.25.10.10:FF:000027">
    <property type="entry name" value="Importin subunit beta-1"/>
    <property type="match status" value="1"/>
</dbReference>
<dbReference type="Proteomes" id="UP000271241">
    <property type="component" value="Unassembled WGS sequence"/>
</dbReference>
<dbReference type="InterPro" id="IPR040122">
    <property type="entry name" value="Importin_beta"/>
</dbReference>
<dbReference type="Pfam" id="PF03810">
    <property type="entry name" value="IBN_N"/>
    <property type="match status" value="1"/>
</dbReference>
<dbReference type="GO" id="GO:0031267">
    <property type="term" value="F:small GTPase binding"/>
    <property type="evidence" value="ECO:0007669"/>
    <property type="project" value="InterPro"/>
</dbReference>
<proteinExistence type="inferred from homology"/>
<evidence type="ECO:0000256" key="3">
    <source>
        <dbReference type="ARBA" id="ARBA00010907"/>
    </source>
</evidence>
<reference evidence="14" key="1">
    <citation type="journal article" date="2018" name="Nat. Microbiol.">
        <title>Leveraging single-cell genomics to expand the fungal tree of life.</title>
        <authorList>
            <person name="Ahrendt S.R."/>
            <person name="Quandt C.A."/>
            <person name="Ciobanu D."/>
            <person name="Clum A."/>
            <person name="Salamov A."/>
            <person name="Andreopoulos B."/>
            <person name="Cheng J.F."/>
            <person name="Woyke T."/>
            <person name="Pelin A."/>
            <person name="Henrissat B."/>
            <person name="Reynolds N.K."/>
            <person name="Benny G.L."/>
            <person name="Smith M.E."/>
            <person name="James T.Y."/>
            <person name="Grigoriev I.V."/>
        </authorList>
    </citation>
    <scope>NUCLEOTIDE SEQUENCE [LARGE SCALE GENOMIC DNA]</scope>
    <source>
        <strain evidence="14">RSA 1356</strain>
    </source>
</reference>
<dbReference type="GO" id="GO:0006606">
    <property type="term" value="P:protein import into nucleus"/>
    <property type="evidence" value="ECO:0007669"/>
    <property type="project" value="InterPro"/>
</dbReference>
<comment type="subcellular location">
    <subcellularLocation>
        <location evidence="2">Cytoplasm</location>
    </subcellularLocation>
    <subcellularLocation>
        <location evidence="1">Nucleus</location>
    </subcellularLocation>
</comment>
<dbReference type="GO" id="GO:0005737">
    <property type="term" value="C:cytoplasm"/>
    <property type="evidence" value="ECO:0007669"/>
    <property type="project" value="UniProtKB-SubCell"/>
</dbReference>
<evidence type="ECO:0000313" key="13">
    <source>
        <dbReference type="EMBL" id="RKP07815.1"/>
    </source>
</evidence>
<evidence type="ECO:0000256" key="2">
    <source>
        <dbReference type="ARBA" id="ARBA00004496"/>
    </source>
</evidence>
<dbReference type="InterPro" id="IPR011989">
    <property type="entry name" value="ARM-like"/>
</dbReference>
<evidence type="ECO:0000313" key="14">
    <source>
        <dbReference type="Proteomes" id="UP000271241"/>
    </source>
</evidence>
<keyword evidence="7" id="KW-0653">Protein transport</keyword>
<organism evidence="13 14">
    <name type="scientific">Thamnocephalis sphaerospora</name>
    <dbReference type="NCBI Taxonomy" id="78915"/>
    <lineage>
        <taxon>Eukaryota</taxon>
        <taxon>Fungi</taxon>
        <taxon>Fungi incertae sedis</taxon>
        <taxon>Zoopagomycota</taxon>
        <taxon>Zoopagomycotina</taxon>
        <taxon>Zoopagomycetes</taxon>
        <taxon>Zoopagales</taxon>
        <taxon>Sigmoideomycetaceae</taxon>
        <taxon>Thamnocephalis</taxon>
    </lineage>
</organism>
<evidence type="ECO:0000256" key="5">
    <source>
        <dbReference type="ARBA" id="ARBA00022490"/>
    </source>
</evidence>
<dbReference type="Pfam" id="PF13513">
    <property type="entry name" value="HEAT_EZ"/>
    <property type="match status" value="1"/>
</dbReference>
<evidence type="ECO:0000256" key="9">
    <source>
        <dbReference type="ARBA" id="ARBA00079884"/>
    </source>
</evidence>
<evidence type="ECO:0000256" key="11">
    <source>
        <dbReference type="PROSITE-ProRule" id="PRU00103"/>
    </source>
</evidence>
<dbReference type="AlphaFoldDB" id="A0A4P9XP95"/>
<evidence type="ECO:0000256" key="7">
    <source>
        <dbReference type="ARBA" id="ARBA00022927"/>
    </source>
</evidence>
<dbReference type="PROSITE" id="PS50077">
    <property type="entry name" value="HEAT_REPEAT"/>
    <property type="match status" value="2"/>
</dbReference>